<dbReference type="Proteomes" id="UP001060085">
    <property type="component" value="Linkage Group LG04"/>
</dbReference>
<protein>
    <submittedName>
        <fullName evidence="1">Uncharacterized protein</fullName>
    </submittedName>
</protein>
<keyword evidence="2" id="KW-1185">Reference proteome</keyword>
<evidence type="ECO:0000313" key="2">
    <source>
        <dbReference type="Proteomes" id="UP001060085"/>
    </source>
</evidence>
<sequence length="221" mass="24966">MRRLAKGVLNPVLPEDPSVILTSPPEVVVTKGRKKTNSIKRDKSQADLVLVLALDLDRSPVRVLGGDLMGEGDCHELLEKGVEGATMTEILCSVMNVNGQRLVDECFMNWSIRGIRMIHWPVDEPALYAHWFETPDSLYTIANAFNLCVILIAQLGSTTVLPLYSYSDHPGDTLLQLNDMCPIPPLHVQWIHHRSEWVNNNADSYHHRIVDWNARVARNRK</sequence>
<dbReference type="EMBL" id="CM044704">
    <property type="protein sequence ID" value="KAI5667130.1"/>
    <property type="molecule type" value="Genomic_DNA"/>
</dbReference>
<comment type="caution">
    <text evidence="1">The sequence shown here is derived from an EMBL/GenBank/DDBJ whole genome shotgun (WGS) entry which is preliminary data.</text>
</comment>
<gene>
    <name evidence="1" type="ORF">M9H77_16983</name>
</gene>
<evidence type="ECO:0000313" key="1">
    <source>
        <dbReference type="EMBL" id="KAI5667130.1"/>
    </source>
</evidence>
<reference evidence="2" key="1">
    <citation type="journal article" date="2023" name="Nat. Plants">
        <title>Single-cell RNA sequencing provides a high-resolution roadmap for understanding the multicellular compartmentation of specialized metabolism.</title>
        <authorList>
            <person name="Sun S."/>
            <person name="Shen X."/>
            <person name="Li Y."/>
            <person name="Li Y."/>
            <person name="Wang S."/>
            <person name="Li R."/>
            <person name="Zhang H."/>
            <person name="Shen G."/>
            <person name="Guo B."/>
            <person name="Wei J."/>
            <person name="Xu J."/>
            <person name="St-Pierre B."/>
            <person name="Chen S."/>
            <person name="Sun C."/>
        </authorList>
    </citation>
    <scope>NUCLEOTIDE SEQUENCE [LARGE SCALE GENOMIC DNA]</scope>
</reference>
<accession>A0ACC0B399</accession>
<proteinExistence type="predicted"/>
<name>A0ACC0B399_CATRO</name>
<organism evidence="1 2">
    <name type="scientific">Catharanthus roseus</name>
    <name type="common">Madagascar periwinkle</name>
    <name type="synonym">Vinca rosea</name>
    <dbReference type="NCBI Taxonomy" id="4058"/>
    <lineage>
        <taxon>Eukaryota</taxon>
        <taxon>Viridiplantae</taxon>
        <taxon>Streptophyta</taxon>
        <taxon>Embryophyta</taxon>
        <taxon>Tracheophyta</taxon>
        <taxon>Spermatophyta</taxon>
        <taxon>Magnoliopsida</taxon>
        <taxon>eudicotyledons</taxon>
        <taxon>Gunneridae</taxon>
        <taxon>Pentapetalae</taxon>
        <taxon>asterids</taxon>
        <taxon>lamiids</taxon>
        <taxon>Gentianales</taxon>
        <taxon>Apocynaceae</taxon>
        <taxon>Rauvolfioideae</taxon>
        <taxon>Vinceae</taxon>
        <taxon>Catharanthinae</taxon>
        <taxon>Catharanthus</taxon>
    </lineage>
</organism>